<proteinExistence type="inferred from homology"/>
<gene>
    <name evidence="4" type="ORF">METZ01_LOCUS94549</name>
</gene>
<sequence length="431" mass="48309">MTILYKTLVLLMLNGVLFGQFLDAVFPIEFDGPGQRIRITSGYRLSGSALQIPSEIGIEGLSIRFLGDKNAKVWFQFLDLNGNWSEKKAAKIFSEPNSDRFIASVLDEEMVPIQAIRYEVESKELVQLLSAGLYDKKDREPSFVDIPRLRIKKSGVDKPTVIPRSEWGAKPPKYDYSNHPYFDKMTVHHAAGWGATSVNEGKAAVKSIQEFHQDGRGWSDIGYHFVVDMGGNIYQGRPETVLGAHVGGANTGNIGVCILGCYHPPETSILCMDEMTYATEKSLIHLYAWISDTYGVEPKVLKGHRDYFGTTSCPGDNVWPMLPQMRADISLFILYGEQPTRFALFQNYPNPFNAATTLHYDLPEPSSVKITIFDILGRTVIQLVNQEQHFGYKKIVWNGKNSAGNLVAPGIYLYKAELGSHVEMKKMILIK</sequence>
<dbReference type="InterPro" id="IPR025965">
    <property type="entry name" value="FlgD/Vpr_Ig-like"/>
</dbReference>
<name>A0A381VMX9_9ZZZZ</name>
<evidence type="ECO:0008006" key="5">
    <source>
        <dbReference type="Google" id="ProtNLM"/>
    </source>
</evidence>
<dbReference type="Gene3D" id="2.60.40.4070">
    <property type="match status" value="1"/>
</dbReference>
<dbReference type="InterPro" id="IPR002502">
    <property type="entry name" value="Amidase_domain"/>
</dbReference>
<dbReference type="SMART" id="SM00644">
    <property type="entry name" value="Ami_2"/>
    <property type="match status" value="1"/>
</dbReference>
<dbReference type="InterPro" id="IPR026444">
    <property type="entry name" value="Secre_tail"/>
</dbReference>
<dbReference type="SUPFAM" id="SSF55846">
    <property type="entry name" value="N-acetylmuramoyl-L-alanine amidase-like"/>
    <property type="match status" value="1"/>
</dbReference>
<dbReference type="InterPro" id="IPR006619">
    <property type="entry name" value="PGRP_domain_met/bac"/>
</dbReference>
<dbReference type="Pfam" id="PF01510">
    <property type="entry name" value="Amidase_2"/>
    <property type="match status" value="1"/>
</dbReference>
<dbReference type="PANTHER" id="PTHR11022:SF41">
    <property type="entry name" value="PEPTIDOGLYCAN-RECOGNITION PROTEIN LC-RELATED"/>
    <property type="match status" value="1"/>
</dbReference>
<dbReference type="Gene3D" id="3.40.80.10">
    <property type="entry name" value="Peptidoglycan recognition protein-like"/>
    <property type="match status" value="1"/>
</dbReference>
<evidence type="ECO:0000256" key="1">
    <source>
        <dbReference type="ARBA" id="ARBA00007553"/>
    </source>
</evidence>
<dbReference type="GO" id="GO:0008745">
    <property type="term" value="F:N-acetylmuramoyl-L-alanine amidase activity"/>
    <property type="evidence" value="ECO:0007669"/>
    <property type="project" value="InterPro"/>
</dbReference>
<evidence type="ECO:0000313" key="4">
    <source>
        <dbReference type="EMBL" id="SVA41695.1"/>
    </source>
</evidence>
<feature type="domain" description="N-acetylmuramoyl-L-alanine amidase" evidence="2">
    <location>
        <begin position="169"/>
        <end position="315"/>
    </location>
</feature>
<evidence type="ECO:0000259" key="3">
    <source>
        <dbReference type="SMART" id="SM00701"/>
    </source>
</evidence>
<dbReference type="InterPro" id="IPR015510">
    <property type="entry name" value="PGRP"/>
</dbReference>
<organism evidence="4">
    <name type="scientific">marine metagenome</name>
    <dbReference type="NCBI Taxonomy" id="408172"/>
    <lineage>
        <taxon>unclassified sequences</taxon>
        <taxon>metagenomes</taxon>
        <taxon>ecological metagenomes</taxon>
    </lineage>
</organism>
<dbReference type="AlphaFoldDB" id="A0A381VMX9"/>
<dbReference type="InterPro" id="IPR036505">
    <property type="entry name" value="Amidase/PGRP_sf"/>
</dbReference>
<dbReference type="GO" id="GO:0009253">
    <property type="term" value="P:peptidoglycan catabolic process"/>
    <property type="evidence" value="ECO:0007669"/>
    <property type="project" value="InterPro"/>
</dbReference>
<dbReference type="CDD" id="cd06583">
    <property type="entry name" value="PGRP"/>
    <property type="match status" value="1"/>
</dbReference>
<feature type="domain" description="Peptidoglycan recognition protein family" evidence="3">
    <location>
        <begin position="159"/>
        <end position="308"/>
    </location>
</feature>
<reference evidence="4" key="1">
    <citation type="submission" date="2018-05" db="EMBL/GenBank/DDBJ databases">
        <authorList>
            <person name="Lanie J.A."/>
            <person name="Ng W.-L."/>
            <person name="Kazmierczak K.M."/>
            <person name="Andrzejewski T.M."/>
            <person name="Davidsen T.M."/>
            <person name="Wayne K.J."/>
            <person name="Tettelin H."/>
            <person name="Glass J.I."/>
            <person name="Rusch D."/>
            <person name="Podicherti R."/>
            <person name="Tsui H.-C.T."/>
            <person name="Winkler M.E."/>
        </authorList>
    </citation>
    <scope>NUCLEOTIDE SEQUENCE</scope>
</reference>
<dbReference type="NCBIfam" id="TIGR04183">
    <property type="entry name" value="Por_Secre_tail"/>
    <property type="match status" value="1"/>
</dbReference>
<dbReference type="SMART" id="SM00701">
    <property type="entry name" value="PGRP"/>
    <property type="match status" value="1"/>
</dbReference>
<dbReference type="EMBL" id="UINC01009291">
    <property type="protein sequence ID" value="SVA41695.1"/>
    <property type="molecule type" value="Genomic_DNA"/>
</dbReference>
<dbReference type="GO" id="GO:0008270">
    <property type="term" value="F:zinc ion binding"/>
    <property type="evidence" value="ECO:0007669"/>
    <property type="project" value="InterPro"/>
</dbReference>
<accession>A0A381VMX9</accession>
<protein>
    <recommendedName>
        <fullName evidence="5">Peptidoglycan recognition protein family domain-containing protein</fullName>
    </recommendedName>
</protein>
<dbReference type="PANTHER" id="PTHR11022">
    <property type="entry name" value="PEPTIDOGLYCAN RECOGNITION PROTEIN"/>
    <property type="match status" value="1"/>
</dbReference>
<evidence type="ECO:0000259" key="2">
    <source>
        <dbReference type="SMART" id="SM00644"/>
    </source>
</evidence>
<comment type="similarity">
    <text evidence="1">Belongs to the N-acetylmuramoyl-L-alanine amidase 2 family.</text>
</comment>
<dbReference type="Pfam" id="PF13860">
    <property type="entry name" value="FlgD_ig"/>
    <property type="match status" value="1"/>
</dbReference>